<accession>I3EEA8</accession>
<dbReference type="VEuPathDB" id="MicrosporidiaDB:NEQG_02102"/>
<proteinExistence type="predicted"/>
<sequence length="78" mass="8613">MDTSKKTAIESLHDIVDGLANILLKLSESQYPNEEISHFVGAVESLKEYFEEVDCEECPAGQDLGIGARPILPHLENN</sequence>
<keyword evidence="2" id="KW-1185">Reference proteome</keyword>
<dbReference type="OMA" id="YFEEIDC"/>
<evidence type="ECO:0000313" key="2">
    <source>
        <dbReference type="Proteomes" id="UP000002872"/>
    </source>
</evidence>
<dbReference type="AlphaFoldDB" id="I3EEA8"/>
<gene>
    <name evidence="1" type="ORF">NEQG_02102</name>
</gene>
<name>I3EEA8_NEMP3</name>
<organism evidence="1 2">
    <name type="scientific">Nematocida parisii (strain ERTm3)</name>
    <name type="common">Nematode killer fungus</name>
    <dbReference type="NCBI Taxonomy" id="935791"/>
    <lineage>
        <taxon>Eukaryota</taxon>
        <taxon>Fungi</taxon>
        <taxon>Fungi incertae sedis</taxon>
        <taxon>Microsporidia</taxon>
        <taxon>Nematocida</taxon>
    </lineage>
</organism>
<protein>
    <submittedName>
        <fullName evidence="1">Uncharacterized protein</fullName>
    </submittedName>
</protein>
<evidence type="ECO:0000313" key="1">
    <source>
        <dbReference type="EMBL" id="EIJ87555.1"/>
    </source>
</evidence>
<dbReference type="OrthoDB" id="2186408at2759"/>
<dbReference type="InParanoid" id="I3EEA8"/>
<dbReference type="EMBL" id="GL870881">
    <property type="protein sequence ID" value="EIJ87555.1"/>
    <property type="molecule type" value="Genomic_DNA"/>
</dbReference>
<dbReference type="HOGENOM" id="CLU_2622585_0_0_1"/>
<dbReference type="Proteomes" id="UP000002872">
    <property type="component" value="Unassembled WGS sequence"/>
</dbReference>
<reference evidence="1" key="1">
    <citation type="submission" date="2011-01" db="EMBL/GenBank/DDBJ databases">
        <title>The Genome Sequence of Nematocida parisii strain ERTm3.</title>
        <authorList>
            <consortium name="The Broad Institute Genome Sequencing Platform"/>
            <consortium name="The Broad Institute Genome Sequencing Center for Infectious Disease"/>
            <person name="Cuomo C."/>
            <person name="Troemel E."/>
            <person name="Young S.K."/>
            <person name="Zeng Q."/>
            <person name="Gargeya S."/>
            <person name="Fitzgerald M."/>
            <person name="Haas B."/>
            <person name="Abouelleil A."/>
            <person name="Alvarado L."/>
            <person name="Arachchi H.M."/>
            <person name="Berlin A."/>
            <person name="Chapman S.B."/>
            <person name="Gearin G."/>
            <person name="Goldberg J."/>
            <person name="Griggs A."/>
            <person name="Gujja S."/>
            <person name="Hansen M."/>
            <person name="Heiman D."/>
            <person name="Howarth C."/>
            <person name="Larimer J."/>
            <person name="Lui A."/>
            <person name="MacDonald P.J.P."/>
            <person name="McCowen C."/>
            <person name="Montmayeur A."/>
            <person name="Murphy C."/>
            <person name="Neiman D."/>
            <person name="Pearson M."/>
            <person name="Priest M."/>
            <person name="Roberts A."/>
            <person name="Saif S."/>
            <person name="Shea T."/>
            <person name="Sisk P."/>
            <person name="Stolte C."/>
            <person name="Sykes S."/>
            <person name="Wortman J."/>
            <person name="Nusbaum C."/>
            <person name="Birren B."/>
        </authorList>
    </citation>
    <scope>NUCLEOTIDE SEQUENCE</scope>
    <source>
        <strain evidence="1">ERTm3</strain>
    </source>
</reference>